<keyword evidence="5 7" id="KW-1133">Transmembrane helix</keyword>
<dbReference type="SUPFAM" id="SSF103481">
    <property type="entry name" value="Multidrug resistance efflux transporter EmrE"/>
    <property type="match status" value="2"/>
</dbReference>
<dbReference type="EMBL" id="JBBNGJ010000006">
    <property type="protein sequence ID" value="MEQ2593172.1"/>
    <property type="molecule type" value="Genomic_DNA"/>
</dbReference>
<feature type="domain" description="EamA" evidence="8">
    <location>
        <begin position="170"/>
        <end position="306"/>
    </location>
</feature>
<sequence>MKKIEINDKWMQKTSVVWFGAMLCCLLWGSAFPCIKIGYGLWNIESADTSAQILFAGMRFVLAGILAVIFGSLLEGKFIKPEKGCAGKIVWLAMLQTVIQYLFFYIGLAHTSGVKASIIEAVNVFVAIIVSGFIFHQENVTAKKMLGCLVGFAGVVLINMNGMNFQMSLSGEGAIFLSTVAYAFSSVFLKRYSAKHNPVMLSGYQFIFGGMILSAAGFVMGGRLSTVSTEGVLMLIYLALVSAVAYSLWGMLLKYNPISRVAVFGFMNPVFGVILSAWLLREGAQALGPVSLVSLVLVCTGIYIVNSRERSEKD</sequence>
<feature type="transmembrane region" description="Helical" evidence="7">
    <location>
        <begin position="232"/>
        <end position="249"/>
    </location>
</feature>
<proteinExistence type="inferred from homology"/>
<feature type="transmembrane region" description="Helical" evidence="7">
    <location>
        <begin position="169"/>
        <end position="189"/>
    </location>
</feature>
<evidence type="ECO:0000256" key="3">
    <source>
        <dbReference type="ARBA" id="ARBA00022475"/>
    </source>
</evidence>
<dbReference type="InterPro" id="IPR050638">
    <property type="entry name" value="AA-Vitamin_Transporters"/>
</dbReference>
<evidence type="ECO:0000256" key="1">
    <source>
        <dbReference type="ARBA" id="ARBA00004651"/>
    </source>
</evidence>
<evidence type="ECO:0000256" key="2">
    <source>
        <dbReference type="ARBA" id="ARBA00007362"/>
    </source>
</evidence>
<reference evidence="9 10" key="1">
    <citation type="submission" date="2024-04" db="EMBL/GenBank/DDBJ databases">
        <title>Human intestinal bacterial collection.</title>
        <authorList>
            <person name="Pauvert C."/>
            <person name="Hitch T.C.A."/>
            <person name="Clavel T."/>
        </authorList>
    </citation>
    <scope>NUCLEOTIDE SEQUENCE [LARGE SCALE GENOMIC DNA]</scope>
    <source>
        <strain evidence="9 10">CLA-AA-H181</strain>
    </source>
</reference>
<comment type="similarity">
    <text evidence="2">Belongs to the EamA transporter family.</text>
</comment>
<keyword evidence="4 7" id="KW-0812">Transmembrane</keyword>
<comment type="caution">
    <text evidence="9">The sequence shown here is derived from an EMBL/GenBank/DDBJ whole genome shotgun (WGS) entry which is preliminary data.</text>
</comment>
<evidence type="ECO:0000256" key="7">
    <source>
        <dbReference type="SAM" id="Phobius"/>
    </source>
</evidence>
<evidence type="ECO:0000256" key="5">
    <source>
        <dbReference type="ARBA" id="ARBA00022989"/>
    </source>
</evidence>
<organism evidence="9 10">
    <name type="scientific">Coprococcus aceti</name>
    <dbReference type="NCBI Taxonomy" id="2981786"/>
    <lineage>
        <taxon>Bacteria</taxon>
        <taxon>Bacillati</taxon>
        <taxon>Bacillota</taxon>
        <taxon>Clostridia</taxon>
        <taxon>Lachnospirales</taxon>
        <taxon>Lachnospiraceae</taxon>
        <taxon>Coprococcus</taxon>
    </lineage>
</organism>
<feature type="transmembrane region" description="Helical" evidence="7">
    <location>
        <begin position="86"/>
        <end position="108"/>
    </location>
</feature>
<evidence type="ECO:0000313" key="9">
    <source>
        <dbReference type="EMBL" id="MEQ2593172.1"/>
    </source>
</evidence>
<protein>
    <submittedName>
        <fullName evidence="9">DMT family transporter</fullName>
    </submittedName>
</protein>
<feature type="transmembrane region" description="Helical" evidence="7">
    <location>
        <begin position="201"/>
        <end position="220"/>
    </location>
</feature>
<dbReference type="Pfam" id="PF00892">
    <property type="entry name" value="EamA"/>
    <property type="match status" value="2"/>
</dbReference>
<name>A0ABV1IAD3_9FIRM</name>
<accession>A0ABV1IAD3</accession>
<comment type="subcellular location">
    <subcellularLocation>
        <location evidence="1">Cell membrane</location>
        <topology evidence="1">Multi-pass membrane protein</topology>
    </subcellularLocation>
</comment>
<feature type="transmembrane region" description="Helical" evidence="7">
    <location>
        <begin position="114"/>
        <end position="134"/>
    </location>
</feature>
<feature type="transmembrane region" description="Helical" evidence="7">
    <location>
        <begin position="146"/>
        <end position="163"/>
    </location>
</feature>
<feature type="transmembrane region" description="Helical" evidence="7">
    <location>
        <begin position="55"/>
        <end position="74"/>
    </location>
</feature>
<evidence type="ECO:0000313" key="10">
    <source>
        <dbReference type="Proteomes" id="UP001494672"/>
    </source>
</evidence>
<feature type="domain" description="EamA" evidence="8">
    <location>
        <begin position="20"/>
        <end position="159"/>
    </location>
</feature>
<keyword evidence="3" id="KW-1003">Cell membrane</keyword>
<dbReference type="InterPro" id="IPR037185">
    <property type="entry name" value="EmrE-like"/>
</dbReference>
<dbReference type="RefSeq" id="WP_055280584.1">
    <property type="nucleotide sequence ID" value="NZ_JBBNGJ010000006.1"/>
</dbReference>
<keyword evidence="6 7" id="KW-0472">Membrane</keyword>
<keyword evidence="10" id="KW-1185">Reference proteome</keyword>
<dbReference type="InterPro" id="IPR000620">
    <property type="entry name" value="EamA_dom"/>
</dbReference>
<evidence type="ECO:0000259" key="8">
    <source>
        <dbReference type="Pfam" id="PF00892"/>
    </source>
</evidence>
<gene>
    <name evidence="9" type="ORF">AAAU18_09665</name>
</gene>
<evidence type="ECO:0000256" key="4">
    <source>
        <dbReference type="ARBA" id="ARBA00022692"/>
    </source>
</evidence>
<feature type="transmembrane region" description="Helical" evidence="7">
    <location>
        <begin position="261"/>
        <end position="280"/>
    </location>
</feature>
<dbReference type="PANTHER" id="PTHR32322:SF18">
    <property type="entry name" value="S-ADENOSYLMETHIONINE_S-ADENOSYLHOMOCYSTEINE TRANSPORTER"/>
    <property type="match status" value="1"/>
</dbReference>
<dbReference type="PANTHER" id="PTHR32322">
    <property type="entry name" value="INNER MEMBRANE TRANSPORTER"/>
    <property type="match status" value="1"/>
</dbReference>
<dbReference type="Proteomes" id="UP001494672">
    <property type="component" value="Unassembled WGS sequence"/>
</dbReference>
<evidence type="ECO:0000256" key="6">
    <source>
        <dbReference type="ARBA" id="ARBA00023136"/>
    </source>
</evidence>
<feature type="transmembrane region" description="Helical" evidence="7">
    <location>
        <begin position="286"/>
        <end position="305"/>
    </location>
</feature>